<proteinExistence type="predicted"/>
<evidence type="ECO:0000313" key="2">
    <source>
        <dbReference type="Proteomes" id="UP000494365"/>
    </source>
</evidence>
<accession>A0A6S7CFV5</accession>
<dbReference type="AlphaFoldDB" id="A0A6S7CFV5"/>
<dbReference type="RefSeq" id="WP_175153704.1">
    <property type="nucleotide sequence ID" value="NZ_CADIKK010000060.1"/>
</dbReference>
<dbReference type="Proteomes" id="UP000494365">
    <property type="component" value="Unassembled WGS sequence"/>
</dbReference>
<sequence length="88" mass="10427">MLSFRGRVMECSRAREALKENFWRHGGADEARMLKTFENDRGRAIRGYRSCRANFGGKRVQSGLQQGSVVWRVLRNRRFRKPLFNMDF</sequence>
<evidence type="ECO:0000313" key="1">
    <source>
        <dbReference type="EMBL" id="CAB3808582.1"/>
    </source>
</evidence>
<name>A0A6S7CFV5_9BURK</name>
<keyword evidence="2" id="KW-1185">Reference proteome</keyword>
<reference evidence="1 2" key="1">
    <citation type="submission" date="2020-04" db="EMBL/GenBank/DDBJ databases">
        <authorList>
            <person name="De Canck E."/>
        </authorList>
    </citation>
    <scope>NUCLEOTIDE SEQUENCE [LARGE SCALE GENOMIC DNA]</scope>
    <source>
        <strain evidence="1 2">LMG 28614</strain>
    </source>
</reference>
<protein>
    <submittedName>
        <fullName evidence="1">Uncharacterized protein</fullName>
    </submittedName>
</protein>
<gene>
    <name evidence="1" type="ORF">LMG28614_06838</name>
</gene>
<dbReference type="EMBL" id="CADIKK010000060">
    <property type="protein sequence ID" value="CAB3808582.1"/>
    <property type="molecule type" value="Genomic_DNA"/>
</dbReference>
<organism evidence="1 2">
    <name type="scientific">Paraburkholderia ultramafica</name>
    <dbReference type="NCBI Taxonomy" id="1544867"/>
    <lineage>
        <taxon>Bacteria</taxon>
        <taxon>Pseudomonadati</taxon>
        <taxon>Pseudomonadota</taxon>
        <taxon>Betaproteobacteria</taxon>
        <taxon>Burkholderiales</taxon>
        <taxon>Burkholderiaceae</taxon>
        <taxon>Paraburkholderia</taxon>
    </lineage>
</organism>